<dbReference type="Pfam" id="PF00528">
    <property type="entry name" value="BPD_transp_1"/>
    <property type="match status" value="1"/>
</dbReference>
<dbReference type="OrthoDB" id="9790211at2"/>
<proteinExistence type="inferred from homology"/>
<evidence type="ECO:0000256" key="1">
    <source>
        <dbReference type="ARBA" id="ARBA00004429"/>
    </source>
</evidence>
<keyword evidence="4" id="KW-1003">Cell membrane</keyword>
<feature type="transmembrane region" description="Helical" evidence="9">
    <location>
        <begin position="76"/>
        <end position="96"/>
    </location>
</feature>
<dbReference type="AlphaFoldDB" id="A0A5J5FT96"/>
<dbReference type="GO" id="GO:0005886">
    <property type="term" value="C:plasma membrane"/>
    <property type="evidence" value="ECO:0007669"/>
    <property type="project" value="UniProtKB-SubCell"/>
</dbReference>
<evidence type="ECO:0000313" key="12">
    <source>
        <dbReference type="Proteomes" id="UP000335415"/>
    </source>
</evidence>
<keyword evidence="7 9" id="KW-1133">Transmembrane helix</keyword>
<feature type="transmembrane region" description="Helical" evidence="9">
    <location>
        <begin position="184"/>
        <end position="209"/>
    </location>
</feature>
<keyword evidence="6 9" id="KW-0812">Transmembrane</keyword>
<evidence type="ECO:0000259" key="10">
    <source>
        <dbReference type="PROSITE" id="PS50928"/>
    </source>
</evidence>
<evidence type="ECO:0000256" key="7">
    <source>
        <dbReference type="ARBA" id="ARBA00022989"/>
    </source>
</evidence>
<dbReference type="SUPFAM" id="SSF161098">
    <property type="entry name" value="MetI-like"/>
    <property type="match status" value="1"/>
</dbReference>
<reference evidence="11 12" key="1">
    <citation type="submission" date="2019-09" db="EMBL/GenBank/DDBJ databases">
        <authorList>
            <person name="Li Y."/>
        </authorList>
    </citation>
    <scope>NUCLEOTIDE SEQUENCE [LARGE SCALE GENOMIC DNA]</scope>
    <source>
        <strain evidence="11 12">L3-3HA</strain>
    </source>
</reference>
<dbReference type="PROSITE" id="PS50928">
    <property type="entry name" value="ABC_TM1"/>
    <property type="match status" value="1"/>
</dbReference>
<feature type="transmembrane region" description="Helical" evidence="9">
    <location>
        <begin position="245"/>
        <end position="268"/>
    </location>
</feature>
<keyword evidence="8 9" id="KW-0472">Membrane</keyword>
<evidence type="ECO:0000256" key="2">
    <source>
        <dbReference type="ARBA" id="ARBA00009047"/>
    </source>
</evidence>
<dbReference type="InterPro" id="IPR050901">
    <property type="entry name" value="BP-dep_ABC_trans_perm"/>
</dbReference>
<sequence length="276" mass="30889">MHHSFNGIAILRFALLACAMLFFMLPVVWMIAAAFKSTAEFSSLGSPFWPQHWTLAHLRSLLDNGVLARLFNTLRIAAGATLLSLTIGFMAAYGLARHRFPARLDQVFLLLVLLIKMMPPIVVAIPLYSLLKALNLLNQPLGLMLAYQVYTLPFCIWMLLSFIREIPLALEEAAAMDGAGLWRRLRYVVIPACTPGLVATAIFTLIMAWNEFLFALLYLQTPQQFTLPLFVASFMTENQVYWGELMSIGLLSSLPVLLVAGFVQRYLLRGFAVSSK</sequence>
<feature type="domain" description="ABC transmembrane type-1" evidence="10">
    <location>
        <begin position="70"/>
        <end position="263"/>
    </location>
</feature>
<evidence type="ECO:0000256" key="9">
    <source>
        <dbReference type="RuleBase" id="RU363032"/>
    </source>
</evidence>
<evidence type="ECO:0000256" key="4">
    <source>
        <dbReference type="ARBA" id="ARBA00022475"/>
    </source>
</evidence>
<dbReference type="InterPro" id="IPR035906">
    <property type="entry name" value="MetI-like_sf"/>
</dbReference>
<feature type="transmembrane region" description="Helical" evidence="9">
    <location>
        <begin position="12"/>
        <end position="35"/>
    </location>
</feature>
<comment type="subcellular location">
    <subcellularLocation>
        <location evidence="1">Cell inner membrane</location>
        <topology evidence="1">Multi-pass membrane protein</topology>
    </subcellularLocation>
    <subcellularLocation>
        <location evidence="9">Cell membrane</location>
        <topology evidence="9">Multi-pass membrane protein</topology>
    </subcellularLocation>
</comment>
<comment type="caution">
    <text evidence="11">The sequence shown here is derived from an EMBL/GenBank/DDBJ whole genome shotgun (WGS) entry which is preliminary data.</text>
</comment>
<dbReference type="Gene3D" id="1.10.3720.10">
    <property type="entry name" value="MetI-like"/>
    <property type="match status" value="1"/>
</dbReference>
<feature type="transmembrane region" description="Helical" evidence="9">
    <location>
        <begin position="143"/>
        <end position="163"/>
    </location>
</feature>
<dbReference type="PANTHER" id="PTHR32243:SF18">
    <property type="entry name" value="INNER MEMBRANE ABC TRANSPORTER PERMEASE PROTEIN YCJP"/>
    <property type="match status" value="1"/>
</dbReference>
<evidence type="ECO:0000256" key="6">
    <source>
        <dbReference type="ARBA" id="ARBA00022692"/>
    </source>
</evidence>
<keyword evidence="3 9" id="KW-0813">Transport</keyword>
<accession>A0A5J5FT96</accession>
<dbReference type="CDD" id="cd06261">
    <property type="entry name" value="TM_PBP2"/>
    <property type="match status" value="1"/>
</dbReference>
<evidence type="ECO:0000256" key="8">
    <source>
        <dbReference type="ARBA" id="ARBA00023136"/>
    </source>
</evidence>
<evidence type="ECO:0000313" key="11">
    <source>
        <dbReference type="EMBL" id="KAA8996162.1"/>
    </source>
</evidence>
<feature type="transmembrane region" description="Helical" evidence="9">
    <location>
        <begin position="108"/>
        <end position="131"/>
    </location>
</feature>
<dbReference type="RefSeq" id="WP_150437241.1">
    <property type="nucleotide sequence ID" value="NZ_VYKJ01000015.1"/>
</dbReference>
<keyword evidence="12" id="KW-1185">Reference proteome</keyword>
<dbReference type="PANTHER" id="PTHR32243">
    <property type="entry name" value="MALTOSE TRANSPORT SYSTEM PERMEASE-RELATED"/>
    <property type="match status" value="1"/>
</dbReference>
<dbReference type="Proteomes" id="UP000335415">
    <property type="component" value="Unassembled WGS sequence"/>
</dbReference>
<dbReference type="GO" id="GO:0055085">
    <property type="term" value="P:transmembrane transport"/>
    <property type="evidence" value="ECO:0007669"/>
    <property type="project" value="InterPro"/>
</dbReference>
<dbReference type="EMBL" id="VYKJ01000015">
    <property type="protein sequence ID" value="KAA8996162.1"/>
    <property type="molecule type" value="Genomic_DNA"/>
</dbReference>
<name>A0A5J5FT96_9GAMM</name>
<evidence type="ECO:0000256" key="3">
    <source>
        <dbReference type="ARBA" id="ARBA00022448"/>
    </source>
</evidence>
<keyword evidence="5" id="KW-0997">Cell inner membrane</keyword>
<protein>
    <submittedName>
        <fullName evidence="11">Carbohydrate ABC transporter permease</fullName>
    </submittedName>
</protein>
<gene>
    <name evidence="11" type="ORF">FJU30_22635</name>
</gene>
<dbReference type="InterPro" id="IPR000515">
    <property type="entry name" value="MetI-like"/>
</dbReference>
<comment type="similarity">
    <text evidence="2">Belongs to the binding-protein-dependent transport system permease family. MalFG subfamily.</text>
</comment>
<organism evidence="11 12">
    <name type="scientific">Affinibrenneria salicis</name>
    <dbReference type="NCBI Taxonomy" id="2590031"/>
    <lineage>
        <taxon>Bacteria</taxon>
        <taxon>Pseudomonadati</taxon>
        <taxon>Pseudomonadota</taxon>
        <taxon>Gammaproteobacteria</taxon>
        <taxon>Enterobacterales</taxon>
        <taxon>Pectobacteriaceae</taxon>
        <taxon>Affinibrenneria</taxon>
    </lineage>
</organism>
<evidence type="ECO:0000256" key="5">
    <source>
        <dbReference type="ARBA" id="ARBA00022519"/>
    </source>
</evidence>